<dbReference type="AlphaFoldDB" id="A0A1M6PUV0"/>
<evidence type="ECO:0000313" key="2">
    <source>
        <dbReference type="Proteomes" id="UP000183952"/>
    </source>
</evidence>
<evidence type="ECO:0008006" key="3">
    <source>
        <dbReference type="Google" id="ProtNLM"/>
    </source>
</evidence>
<reference evidence="1 2" key="1">
    <citation type="submission" date="2016-11" db="EMBL/GenBank/DDBJ databases">
        <authorList>
            <person name="Jaros S."/>
            <person name="Januszkiewicz K."/>
            <person name="Wedrychowicz H."/>
        </authorList>
    </citation>
    <scope>NUCLEOTIDE SEQUENCE [LARGE SCALE GENOMIC DNA]</scope>
    <source>
        <strain evidence="1 2">DSM 3090</strain>
    </source>
</reference>
<accession>A0A1M6PUV0</accession>
<dbReference type="Proteomes" id="UP000183952">
    <property type="component" value="Unassembled WGS sequence"/>
</dbReference>
<dbReference type="STRING" id="1121331.SAMN02745248_01817"/>
<name>A0A1M6PUV0_9CLOT</name>
<organism evidence="1 2">
    <name type="scientific">Hathewaya proteolytica DSM 3090</name>
    <dbReference type="NCBI Taxonomy" id="1121331"/>
    <lineage>
        <taxon>Bacteria</taxon>
        <taxon>Bacillati</taxon>
        <taxon>Bacillota</taxon>
        <taxon>Clostridia</taxon>
        <taxon>Eubacteriales</taxon>
        <taxon>Clostridiaceae</taxon>
        <taxon>Hathewaya</taxon>
    </lineage>
</organism>
<protein>
    <recommendedName>
        <fullName evidence="3">Extracellular solute-binding protein, family 3</fullName>
    </recommendedName>
</protein>
<sequence>MALSSDALDVAIICSSKAQEFKRKDSRFFVFDKAITNSSIIIQKDERNKSIGVSSGRQYEKDMVSQLLGKEYAPFAMETRALTYVMETGKVGGIVIDYFNSLNVPGKRIFPKKAEEFDTYSIIVNKKFYSGPEYQKFKQSYNNIISYLLEDYNMLKVSEKLFGGDYTDERRVREWQKLNIKIHPLKK</sequence>
<gene>
    <name evidence="1" type="ORF">SAMN02745248_01817</name>
</gene>
<dbReference type="EMBL" id="FRAD01000014">
    <property type="protein sequence ID" value="SHK11719.1"/>
    <property type="molecule type" value="Genomic_DNA"/>
</dbReference>
<evidence type="ECO:0000313" key="1">
    <source>
        <dbReference type="EMBL" id="SHK11719.1"/>
    </source>
</evidence>
<proteinExistence type="predicted"/>
<keyword evidence="2" id="KW-1185">Reference proteome</keyword>